<dbReference type="AlphaFoldDB" id="A0A371NV56"/>
<dbReference type="InterPro" id="IPR003439">
    <property type="entry name" value="ABC_transporter-like_ATP-bd"/>
</dbReference>
<sequence>MQLTLRGVSHRFTDAAWLFRNLTFRFEAGTSYALTGPSGSGKSTLLALAAGWITPAEGNVESRGIDRTSWVFQNSHGMPRRTALDHVVLPMIAGGLTRAESESIAHGTLARFRLGGLASRPFRALSGGEAQRLMFARAVAANPQLILVDEPTAQLDAVTSKLVNSVIQELSDDGRILLVASHDADTVASCDVRLDLAAYAAED</sequence>
<keyword evidence="1" id="KW-0813">Transport</keyword>
<dbReference type="InterPro" id="IPR003593">
    <property type="entry name" value="AAA+_ATPase"/>
</dbReference>
<organism evidence="5 6">
    <name type="scientific">Microbacterium bovistercoris</name>
    <dbReference type="NCBI Taxonomy" id="2293570"/>
    <lineage>
        <taxon>Bacteria</taxon>
        <taxon>Bacillati</taxon>
        <taxon>Actinomycetota</taxon>
        <taxon>Actinomycetes</taxon>
        <taxon>Micrococcales</taxon>
        <taxon>Microbacteriaceae</taxon>
        <taxon>Microbacterium</taxon>
    </lineage>
</organism>
<dbReference type="OrthoDB" id="4425833at2"/>
<accession>A0A371NV56</accession>
<dbReference type="PROSITE" id="PS00211">
    <property type="entry name" value="ABC_TRANSPORTER_1"/>
    <property type="match status" value="1"/>
</dbReference>
<dbReference type="InterPro" id="IPR017871">
    <property type="entry name" value="ABC_transporter-like_CS"/>
</dbReference>
<dbReference type="InterPro" id="IPR027417">
    <property type="entry name" value="P-loop_NTPase"/>
</dbReference>
<evidence type="ECO:0000259" key="4">
    <source>
        <dbReference type="PROSITE" id="PS50893"/>
    </source>
</evidence>
<dbReference type="Gene3D" id="3.40.50.300">
    <property type="entry name" value="P-loop containing nucleotide triphosphate hydrolases"/>
    <property type="match status" value="1"/>
</dbReference>
<comment type="caution">
    <text evidence="5">The sequence shown here is derived from an EMBL/GenBank/DDBJ whole genome shotgun (WGS) entry which is preliminary data.</text>
</comment>
<reference evidence="5 6" key="1">
    <citation type="submission" date="2018-08" db="EMBL/GenBank/DDBJ databases">
        <title>Isolation, diversity and antifungal activity of Actinobacteria from cow dung.</title>
        <authorList>
            <person name="Ling L."/>
        </authorList>
    </citation>
    <scope>NUCLEOTIDE SEQUENCE [LARGE SCALE GENOMIC DNA]</scope>
    <source>
        <strain evidence="5 6">NEAU-LLE</strain>
    </source>
</reference>
<evidence type="ECO:0000313" key="5">
    <source>
        <dbReference type="EMBL" id="REJ06387.1"/>
    </source>
</evidence>
<keyword evidence="2" id="KW-0547">Nucleotide-binding</keyword>
<dbReference type="GO" id="GO:0005524">
    <property type="term" value="F:ATP binding"/>
    <property type="evidence" value="ECO:0007669"/>
    <property type="project" value="UniProtKB-KW"/>
</dbReference>
<dbReference type="PANTHER" id="PTHR42788:SF13">
    <property type="entry name" value="ALIPHATIC SULFONATES IMPORT ATP-BINDING PROTEIN SSUB"/>
    <property type="match status" value="1"/>
</dbReference>
<evidence type="ECO:0000256" key="1">
    <source>
        <dbReference type="ARBA" id="ARBA00022448"/>
    </source>
</evidence>
<dbReference type="InterPro" id="IPR050166">
    <property type="entry name" value="ABC_transporter_ATP-bind"/>
</dbReference>
<protein>
    <submittedName>
        <fullName evidence="5">ATP-binding cassette domain-containing protein</fullName>
    </submittedName>
</protein>
<dbReference type="EMBL" id="QUAB01000035">
    <property type="protein sequence ID" value="REJ06387.1"/>
    <property type="molecule type" value="Genomic_DNA"/>
</dbReference>
<evidence type="ECO:0000313" key="6">
    <source>
        <dbReference type="Proteomes" id="UP000262172"/>
    </source>
</evidence>
<dbReference type="SMART" id="SM00382">
    <property type="entry name" value="AAA"/>
    <property type="match status" value="1"/>
</dbReference>
<dbReference type="GO" id="GO:0016887">
    <property type="term" value="F:ATP hydrolysis activity"/>
    <property type="evidence" value="ECO:0007669"/>
    <property type="project" value="InterPro"/>
</dbReference>
<keyword evidence="6" id="KW-1185">Reference proteome</keyword>
<evidence type="ECO:0000256" key="3">
    <source>
        <dbReference type="ARBA" id="ARBA00022840"/>
    </source>
</evidence>
<dbReference type="PROSITE" id="PS50893">
    <property type="entry name" value="ABC_TRANSPORTER_2"/>
    <property type="match status" value="1"/>
</dbReference>
<dbReference type="Pfam" id="PF00005">
    <property type="entry name" value="ABC_tran"/>
    <property type="match status" value="1"/>
</dbReference>
<feature type="domain" description="ABC transporter" evidence="4">
    <location>
        <begin position="3"/>
        <end position="200"/>
    </location>
</feature>
<dbReference type="PANTHER" id="PTHR42788">
    <property type="entry name" value="TAURINE IMPORT ATP-BINDING PROTEIN-RELATED"/>
    <property type="match status" value="1"/>
</dbReference>
<proteinExistence type="predicted"/>
<gene>
    <name evidence="5" type="ORF">DY023_06300</name>
</gene>
<dbReference type="RefSeq" id="WP_116241496.1">
    <property type="nucleotide sequence ID" value="NZ_QUAB01000035.1"/>
</dbReference>
<evidence type="ECO:0000256" key="2">
    <source>
        <dbReference type="ARBA" id="ARBA00022741"/>
    </source>
</evidence>
<name>A0A371NV56_9MICO</name>
<dbReference type="Proteomes" id="UP000262172">
    <property type="component" value="Unassembled WGS sequence"/>
</dbReference>
<keyword evidence="3 5" id="KW-0067">ATP-binding</keyword>
<dbReference type="SUPFAM" id="SSF52540">
    <property type="entry name" value="P-loop containing nucleoside triphosphate hydrolases"/>
    <property type="match status" value="1"/>
</dbReference>